<keyword evidence="2" id="KW-1185">Reference proteome</keyword>
<protein>
    <submittedName>
        <fullName evidence="1">Uncharacterized protein</fullName>
    </submittedName>
</protein>
<evidence type="ECO:0000313" key="2">
    <source>
        <dbReference type="Proteomes" id="UP001180840"/>
    </source>
</evidence>
<sequence length="161" mass="16431">MTAPVASPPLLLALYPAADVPRDVAQVSLSRDFCAVIVAGTQPLSCTSLGRSGLSEHAAWNGAAHNLLALASSADGLRFFTRPAAGGLEVAVDGSAASGWLAHPKTFTVMMRHVAGLLGCPAPLFALRDGGRVVAYTSRAAIGPGGRVLAWREGFPVVAAT</sequence>
<comment type="caution">
    <text evidence="1">The sequence shown here is derived from an EMBL/GenBank/DDBJ whole genome shotgun (WGS) entry which is preliminary data.</text>
</comment>
<evidence type="ECO:0000313" key="1">
    <source>
        <dbReference type="EMBL" id="MDR7329701.1"/>
    </source>
</evidence>
<accession>A0ABU1ZXP8</accession>
<dbReference type="EMBL" id="JAVDXZ010000001">
    <property type="protein sequence ID" value="MDR7329701.1"/>
    <property type="molecule type" value="Genomic_DNA"/>
</dbReference>
<name>A0ABU1ZXP8_9CORY</name>
<reference evidence="1" key="1">
    <citation type="submission" date="2023-07" db="EMBL/GenBank/DDBJ databases">
        <title>Sequencing the genomes of 1000 actinobacteria strains.</title>
        <authorList>
            <person name="Klenk H.-P."/>
        </authorList>
    </citation>
    <scope>NUCLEOTIDE SEQUENCE</scope>
    <source>
        <strain evidence="1">DSM 107476</strain>
    </source>
</reference>
<organism evidence="1 2">
    <name type="scientific">Corynebacterium guangdongense</name>
    <dbReference type="NCBI Taxonomy" id="1783348"/>
    <lineage>
        <taxon>Bacteria</taxon>
        <taxon>Bacillati</taxon>
        <taxon>Actinomycetota</taxon>
        <taxon>Actinomycetes</taxon>
        <taxon>Mycobacteriales</taxon>
        <taxon>Corynebacteriaceae</taxon>
        <taxon>Corynebacterium</taxon>
    </lineage>
</organism>
<dbReference type="RefSeq" id="WP_290194714.1">
    <property type="nucleotide sequence ID" value="NZ_CP047654.1"/>
</dbReference>
<gene>
    <name evidence="1" type="ORF">J2S39_001377</name>
</gene>
<proteinExistence type="predicted"/>
<dbReference type="Proteomes" id="UP001180840">
    <property type="component" value="Unassembled WGS sequence"/>
</dbReference>